<accession>A0ABP7P6W5</accession>
<evidence type="ECO:0000256" key="1">
    <source>
        <dbReference type="SAM" id="Phobius"/>
    </source>
</evidence>
<comment type="caution">
    <text evidence="2">The sequence shown here is derived from an EMBL/GenBank/DDBJ whole genome shotgun (WGS) entry which is preliminary data.</text>
</comment>
<proteinExistence type="predicted"/>
<dbReference type="EMBL" id="BAAAZW010000005">
    <property type="protein sequence ID" value="GAA3960624.1"/>
    <property type="molecule type" value="Genomic_DNA"/>
</dbReference>
<keyword evidence="1" id="KW-0472">Membrane</keyword>
<gene>
    <name evidence="2" type="ORF">GCM10022231_20800</name>
</gene>
<evidence type="ECO:0000313" key="3">
    <source>
        <dbReference type="Proteomes" id="UP001418444"/>
    </source>
</evidence>
<dbReference type="Proteomes" id="UP001418444">
    <property type="component" value="Unassembled WGS sequence"/>
</dbReference>
<reference evidence="3" key="1">
    <citation type="journal article" date="2019" name="Int. J. Syst. Evol. Microbiol.">
        <title>The Global Catalogue of Microorganisms (GCM) 10K type strain sequencing project: providing services to taxonomists for standard genome sequencing and annotation.</title>
        <authorList>
            <consortium name="The Broad Institute Genomics Platform"/>
            <consortium name="The Broad Institute Genome Sequencing Center for Infectious Disease"/>
            <person name="Wu L."/>
            <person name="Ma J."/>
        </authorList>
    </citation>
    <scope>NUCLEOTIDE SEQUENCE [LARGE SCALE GENOMIC DNA]</scope>
    <source>
        <strain evidence="3">JCM 16923</strain>
    </source>
</reference>
<feature type="transmembrane region" description="Helical" evidence="1">
    <location>
        <begin position="27"/>
        <end position="45"/>
    </location>
</feature>
<organism evidence="2 3">
    <name type="scientific">Gordonia caeni</name>
    <dbReference type="NCBI Taxonomy" id="1007097"/>
    <lineage>
        <taxon>Bacteria</taxon>
        <taxon>Bacillati</taxon>
        <taxon>Actinomycetota</taxon>
        <taxon>Actinomycetes</taxon>
        <taxon>Mycobacteriales</taxon>
        <taxon>Gordoniaceae</taxon>
        <taxon>Gordonia</taxon>
    </lineage>
</organism>
<keyword evidence="3" id="KW-1185">Reference proteome</keyword>
<name>A0ABP7P6W5_9ACTN</name>
<sequence length="46" mass="4634">MVIPGTQDCAGWGDYGFHLRAQLSPKGLAALLLLPAAIAGVATVIG</sequence>
<keyword evidence="1" id="KW-1133">Transmembrane helix</keyword>
<evidence type="ECO:0000313" key="2">
    <source>
        <dbReference type="EMBL" id="GAA3960624.1"/>
    </source>
</evidence>
<protein>
    <submittedName>
        <fullName evidence="2">Uncharacterized protein</fullName>
    </submittedName>
</protein>
<keyword evidence="1" id="KW-0812">Transmembrane</keyword>